<dbReference type="PANTHER" id="PTHR30629:SF2">
    <property type="entry name" value="PROPHAGE INTEGRASE INTS-RELATED"/>
    <property type="match status" value="1"/>
</dbReference>
<dbReference type="InterPro" id="IPR010998">
    <property type="entry name" value="Integrase_recombinase_N"/>
</dbReference>
<dbReference type="Pfam" id="PF13356">
    <property type="entry name" value="Arm-DNA-bind_3"/>
    <property type="match status" value="1"/>
</dbReference>
<evidence type="ECO:0000313" key="9">
    <source>
        <dbReference type="Proteomes" id="UP001589645"/>
    </source>
</evidence>
<dbReference type="PROSITE" id="PS51900">
    <property type="entry name" value="CB"/>
    <property type="match status" value="1"/>
</dbReference>
<evidence type="ECO:0000256" key="5">
    <source>
        <dbReference type="PROSITE-ProRule" id="PRU01248"/>
    </source>
</evidence>
<protein>
    <submittedName>
        <fullName evidence="8">Tyrosine-type recombinase/integrase</fullName>
    </submittedName>
</protein>
<dbReference type="Gene3D" id="1.10.150.130">
    <property type="match status" value="1"/>
</dbReference>
<dbReference type="RefSeq" id="WP_390194492.1">
    <property type="nucleotide sequence ID" value="NZ_JBHMEP010000005.1"/>
</dbReference>
<evidence type="ECO:0000259" key="7">
    <source>
        <dbReference type="PROSITE" id="PS51900"/>
    </source>
</evidence>
<dbReference type="InterPro" id="IPR011010">
    <property type="entry name" value="DNA_brk_join_enz"/>
</dbReference>
<accession>A0ABV5HQY5</accession>
<organism evidence="8 9">
    <name type="scientific">Vibrio olivae</name>
    <dbReference type="NCBI Taxonomy" id="1243002"/>
    <lineage>
        <taxon>Bacteria</taxon>
        <taxon>Pseudomonadati</taxon>
        <taxon>Pseudomonadota</taxon>
        <taxon>Gammaproteobacteria</taxon>
        <taxon>Vibrionales</taxon>
        <taxon>Vibrionaceae</taxon>
        <taxon>Vibrio</taxon>
    </lineage>
</organism>
<dbReference type="SUPFAM" id="SSF56349">
    <property type="entry name" value="DNA breaking-rejoining enzymes"/>
    <property type="match status" value="1"/>
</dbReference>
<dbReference type="InterPro" id="IPR013762">
    <property type="entry name" value="Integrase-like_cat_sf"/>
</dbReference>
<comment type="similarity">
    <text evidence="1">Belongs to the 'phage' integrase family.</text>
</comment>
<proteinExistence type="inferred from homology"/>
<keyword evidence="2" id="KW-0229">DNA integration</keyword>
<evidence type="ECO:0000256" key="1">
    <source>
        <dbReference type="ARBA" id="ARBA00008857"/>
    </source>
</evidence>
<dbReference type="EMBL" id="JBHMEP010000005">
    <property type="protein sequence ID" value="MFB9136375.1"/>
    <property type="molecule type" value="Genomic_DNA"/>
</dbReference>
<dbReference type="InterPro" id="IPR044068">
    <property type="entry name" value="CB"/>
</dbReference>
<feature type="domain" description="Core-binding (CB)" evidence="7">
    <location>
        <begin position="96"/>
        <end position="176"/>
    </location>
</feature>
<dbReference type="Gene3D" id="1.10.443.10">
    <property type="entry name" value="Intergrase catalytic core"/>
    <property type="match status" value="1"/>
</dbReference>
<dbReference type="InterPro" id="IPR002104">
    <property type="entry name" value="Integrase_catalytic"/>
</dbReference>
<comment type="caution">
    <text evidence="8">The sequence shown here is derived from an EMBL/GenBank/DDBJ whole genome shotgun (WGS) entry which is preliminary data.</text>
</comment>
<dbReference type="CDD" id="cd00801">
    <property type="entry name" value="INT_P4_C"/>
    <property type="match status" value="1"/>
</dbReference>
<dbReference type="Proteomes" id="UP001589645">
    <property type="component" value="Unassembled WGS sequence"/>
</dbReference>
<dbReference type="Pfam" id="PF00589">
    <property type="entry name" value="Phage_integrase"/>
    <property type="match status" value="1"/>
</dbReference>
<dbReference type="Gene3D" id="3.30.160.390">
    <property type="entry name" value="Integrase, DNA-binding domain"/>
    <property type="match status" value="1"/>
</dbReference>
<dbReference type="InterPro" id="IPR053876">
    <property type="entry name" value="Phage_int_M"/>
</dbReference>
<reference evidence="8 9" key="1">
    <citation type="submission" date="2024-09" db="EMBL/GenBank/DDBJ databases">
        <authorList>
            <person name="Sun Q."/>
            <person name="Mori K."/>
        </authorList>
    </citation>
    <scope>NUCLEOTIDE SEQUENCE [LARGE SCALE GENOMIC DNA]</scope>
    <source>
        <strain evidence="8 9">CECT 8064</strain>
    </source>
</reference>
<evidence type="ECO:0000256" key="4">
    <source>
        <dbReference type="ARBA" id="ARBA00023172"/>
    </source>
</evidence>
<evidence type="ECO:0000256" key="2">
    <source>
        <dbReference type="ARBA" id="ARBA00022908"/>
    </source>
</evidence>
<keyword evidence="4" id="KW-0233">DNA recombination</keyword>
<dbReference type="PANTHER" id="PTHR30629">
    <property type="entry name" value="PROPHAGE INTEGRASE"/>
    <property type="match status" value="1"/>
</dbReference>
<keyword evidence="9" id="KW-1185">Reference proteome</keyword>
<evidence type="ECO:0000259" key="6">
    <source>
        <dbReference type="PROSITE" id="PS51898"/>
    </source>
</evidence>
<name>A0ABV5HQY5_9VIBR</name>
<dbReference type="PROSITE" id="PS51898">
    <property type="entry name" value="TYR_RECOMBINASE"/>
    <property type="match status" value="1"/>
</dbReference>
<evidence type="ECO:0000256" key="3">
    <source>
        <dbReference type="ARBA" id="ARBA00023125"/>
    </source>
</evidence>
<keyword evidence="3 5" id="KW-0238">DNA-binding</keyword>
<dbReference type="InterPro" id="IPR050808">
    <property type="entry name" value="Phage_Integrase"/>
</dbReference>
<dbReference type="Pfam" id="PF22022">
    <property type="entry name" value="Phage_int_M"/>
    <property type="match status" value="1"/>
</dbReference>
<sequence length="426" mass="48507">MAARLNDKQVKSFLKKGTPGRYAAGNGLYFRVSNEGSGFWVIRYTVNGKRREITLGKYPNLSLANAAAETAKVKAEIKQGIDPLAEKRRPDGIKIQTVNDLASDWLKNDIEKRLKHPQIPRRIFENDLAPHFGELSLERISPLDIRQAIESINLSGRPSIANDALGYCKQLFRHAIRLDLMKNNPAEAFTVHHAGGIEHSRTRVLTLEELEITFKVFRENIEQFTRENYLATALLLILGVRKGELIAAQWNEFDAERKLWKIPKERSKTGVAITIPLPSLAISHLQELYLRACGSEYVFPARRASKRRGYISDDTLNHALAKLFGMKVRSGEPPANKLGEAGIKHFTIHDLRRTFRSLLASISIPGHIAERCLNHKLKGVEGIYDRYDYLEERRNALAQLAELLSPIIIPDDHKKENQHYKFRPHY</sequence>
<evidence type="ECO:0000313" key="8">
    <source>
        <dbReference type="EMBL" id="MFB9136375.1"/>
    </source>
</evidence>
<gene>
    <name evidence="8" type="ORF">ACFFUV_15495</name>
</gene>
<feature type="domain" description="Tyr recombinase" evidence="6">
    <location>
        <begin position="200"/>
        <end position="398"/>
    </location>
</feature>
<dbReference type="InterPro" id="IPR038488">
    <property type="entry name" value="Integrase_DNA-bd_sf"/>
</dbReference>
<dbReference type="InterPro" id="IPR025166">
    <property type="entry name" value="Integrase_DNA_bind_dom"/>
</dbReference>